<dbReference type="AlphaFoldDB" id="A0A849L1U9"/>
<dbReference type="EMBL" id="JABFBC010000001">
    <property type="protein sequence ID" value="NNU80243.1"/>
    <property type="molecule type" value="Genomic_DNA"/>
</dbReference>
<dbReference type="Pfam" id="PF13469">
    <property type="entry name" value="Sulfotransfer_3"/>
    <property type="match status" value="1"/>
</dbReference>
<evidence type="ECO:0000313" key="1">
    <source>
        <dbReference type="EMBL" id="NNU80243.1"/>
    </source>
</evidence>
<dbReference type="InterPro" id="IPR027417">
    <property type="entry name" value="P-loop_NTPase"/>
</dbReference>
<reference evidence="1 2" key="1">
    <citation type="submission" date="2020-05" db="EMBL/GenBank/DDBJ databases">
        <title>Gimesia benthica sp. nov., a novel planctomycete isolated from a deep-sea water sample of the Northwest Indian Ocean.</title>
        <authorList>
            <person name="Wang J."/>
            <person name="Ruan C."/>
            <person name="Song L."/>
            <person name="Zhu Y."/>
            <person name="Li A."/>
            <person name="Zheng X."/>
            <person name="Wang L."/>
            <person name="Lu Z."/>
            <person name="Huang Y."/>
            <person name="Du W."/>
            <person name="Zhou Y."/>
            <person name="Huang L."/>
            <person name="Dai X."/>
        </authorList>
    </citation>
    <scope>NUCLEOTIDE SEQUENCE [LARGE SCALE GENOMIC DNA]</scope>
    <source>
        <strain evidence="1 2">YYQ-30</strain>
    </source>
</reference>
<proteinExistence type="predicted"/>
<dbReference type="Proteomes" id="UP000572377">
    <property type="component" value="Unassembled WGS sequence"/>
</dbReference>
<accession>A0A849L1U9</accession>
<evidence type="ECO:0000313" key="2">
    <source>
        <dbReference type="Proteomes" id="UP000572377"/>
    </source>
</evidence>
<organism evidence="1 2">
    <name type="scientific">Halovulum dunhuangense</name>
    <dbReference type="NCBI Taxonomy" id="1505036"/>
    <lineage>
        <taxon>Bacteria</taxon>
        <taxon>Pseudomonadati</taxon>
        <taxon>Pseudomonadota</taxon>
        <taxon>Alphaproteobacteria</taxon>
        <taxon>Rhodobacterales</taxon>
        <taxon>Paracoccaceae</taxon>
        <taxon>Halovulum</taxon>
    </lineage>
</organism>
<gene>
    <name evidence="1" type="ORF">HMH01_07300</name>
</gene>
<evidence type="ECO:0008006" key="3">
    <source>
        <dbReference type="Google" id="ProtNLM"/>
    </source>
</evidence>
<dbReference type="SUPFAM" id="SSF52540">
    <property type="entry name" value="P-loop containing nucleoside triphosphate hydrolases"/>
    <property type="match status" value="1"/>
</dbReference>
<name>A0A849L1U9_9RHOB</name>
<dbReference type="Gene3D" id="3.40.50.300">
    <property type="entry name" value="P-loop containing nucleotide triphosphate hydrolases"/>
    <property type="match status" value="1"/>
</dbReference>
<dbReference type="RefSeq" id="WP_171323836.1">
    <property type="nucleotide sequence ID" value="NZ_JABFBC010000001.1"/>
</dbReference>
<keyword evidence="2" id="KW-1185">Reference proteome</keyword>
<comment type="caution">
    <text evidence="1">The sequence shown here is derived from an EMBL/GenBank/DDBJ whole genome shotgun (WGS) entry which is preliminary data.</text>
</comment>
<sequence length="260" mass="28535">MSAMIAFLGTKRTGSSQVMQAMAAHSRVMAYGEIFNPKPVLTSERQEGLTAFLRERLGPGGGDTRPLSDLRRSDPAATLSAIRAFTEARGRQVTVFKCFEGQMDTVPLVDALAAQGARCVFLLRRPIDCYISLMKARQADSWGGVDTTSMKVRLGARHYAAWHRKVRGYHEDLRDALVARGLDWCTMRYEDAFAGDDPSAALTALAARWGIDLGTAEVAAQGIRQDRARSPARKVENWASFRLGLLLRGKGGLVSRDFLA</sequence>
<protein>
    <recommendedName>
        <fullName evidence="3">Sulfotransferase family protein</fullName>
    </recommendedName>
</protein>